<feature type="coiled-coil region" evidence="1">
    <location>
        <begin position="34"/>
        <end position="68"/>
    </location>
</feature>
<comment type="caution">
    <text evidence="3">The sequence shown here is derived from an EMBL/GenBank/DDBJ whole genome shotgun (WGS) entry which is preliminary data.</text>
</comment>
<evidence type="ECO:0000313" key="3">
    <source>
        <dbReference type="EMBL" id="EET60404.1"/>
    </source>
</evidence>
<sequence length="172" mass="20580">MPDKKEPGQVQGSRTCSEEHGVNRDDIRKQNEQVKAWLWRYREAKKDVRRLEEELEELTEIQESAGAIRYSDMPKGGGGQADLSDAMVKREKIWRKIQKARYKRMKVFAEIRNAIERLPTADEREVMSYRYLRLMSWEDISVRVEKKWTQTHRIHSRALENMKIYVILRKND</sequence>
<dbReference type="STRING" id="168384.SAMN05660368_03732"/>
<dbReference type="RefSeq" id="WP_006862385.1">
    <property type="nucleotide sequence ID" value="NZ_ACCL02000011.1"/>
</dbReference>
<reference evidence="3" key="1">
    <citation type="submission" date="2009-07" db="EMBL/GenBank/DDBJ databases">
        <authorList>
            <person name="Weinstock G."/>
            <person name="Sodergren E."/>
            <person name="Clifton S."/>
            <person name="Fulton L."/>
            <person name="Fulton B."/>
            <person name="Courtney L."/>
            <person name="Fronick C."/>
            <person name="Harrison M."/>
            <person name="Strong C."/>
            <person name="Farmer C."/>
            <person name="Delahaunty K."/>
            <person name="Markovic C."/>
            <person name="Hall O."/>
            <person name="Minx P."/>
            <person name="Tomlinson C."/>
            <person name="Mitreva M."/>
            <person name="Nelson J."/>
            <person name="Hou S."/>
            <person name="Wollam A."/>
            <person name="Pepin K.H."/>
            <person name="Johnson M."/>
            <person name="Bhonagiri V."/>
            <person name="Nash W.E."/>
            <person name="Warren W."/>
            <person name="Chinwalla A."/>
            <person name="Mardis E.R."/>
            <person name="Wilson R.K."/>
        </authorList>
    </citation>
    <scope>NUCLEOTIDE SEQUENCE [LARGE SCALE GENOMIC DNA]</scope>
    <source>
        <strain evidence="3">DSM 14469</strain>
    </source>
</reference>
<evidence type="ECO:0000313" key="4">
    <source>
        <dbReference type="Proteomes" id="UP000005561"/>
    </source>
</evidence>
<evidence type="ECO:0000256" key="2">
    <source>
        <dbReference type="SAM" id="MobiDB-lite"/>
    </source>
</evidence>
<feature type="region of interest" description="Disordered" evidence="2">
    <location>
        <begin position="1"/>
        <end position="27"/>
    </location>
</feature>
<evidence type="ECO:0008006" key="5">
    <source>
        <dbReference type="Google" id="ProtNLM"/>
    </source>
</evidence>
<keyword evidence="1" id="KW-0175">Coiled coil</keyword>
<keyword evidence="4" id="KW-1185">Reference proteome</keyword>
<feature type="compositionally biased region" description="Basic and acidic residues" evidence="2">
    <location>
        <begin position="16"/>
        <end position="27"/>
    </location>
</feature>
<dbReference type="EMBL" id="ACCL02000011">
    <property type="protein sequence ID" value="EET60404.1"/>
    <property type="molecule type" value="Genomic_DNA"/>
</dbReference>
<accession>C6LG40</accession>
<dbReference type="InterPro" id="IPR036388">
    <property type="entry name" value="WH-like_DNA-bd_sf"/>
</dbReference>
<dbReference type="Proteomes" id="UP000005561">
    <property type="component" value="Unassembled WGS sequence"/>
</dbReference>
<protein>
    <recommendedName>
        <fullName evidence="5">Phage transcriptional regulator, RinA family</fullName>
    </recommendedName>
</protein>
<organism evidence="3 4">
    <name type="scientific">Marvinbryantia formatexigens DSM 14469</name>
    <dbReference type="NCBI Taxonomy" id="478749"/>
    <lineage>
        <taxon>Bacteria</taxon>
        <taxon>Bacillati</taxon>
        <taxon>Bacillota</taxon>
        <taxon>Clostridia</taxon>
        <taxon>Lachnospirales</taxon>
        <taxon>Lachnospiraceae</taxon>
        <taxon>Marvinbryantia</taxon>
    </lineage>
</organism>
<dbReference type="AlphaFoldDB" id="C6LG40"/>
<dbReference type="eggNOG" id="COG1191">
    <property type="taxonomic scope" value="Bacteria"/>
</dbReference>
<dbReference type="OrthoDB" id="3242975at2"/>
<evidence type="ECO:0000256" key="1">
    <source>
        <dbReference type="SAM" id="Coils"/>
    </source>
</evidence>
<proteinExistence type="predicted"/>
<gene>
    <name evidence="3" type="ORF">BRYFOR_07600</name>
</gene>
<dbReference type="Gene3D" id="1.10.10.10">
    <property type="entry name" value="Winged helix-like DNA-binding domain superfamily/Winged helix DNA-binding domain"/>
    <property type="match status" value="1"/>
</dbReference>
<name>C6LG40_9FIRM</name>